<dbReference type="Pfam" id="PF03798">
    <property type="entry name" value="TRAM_LAG1_CLN8"/>
    <property type="match status" value="1"/>
</dbReference>
<dbReference type="GO" id="GO:0016020">
    <property type="term" value="C:membrane"/>
    <property type="evidence" value="ECO:0007669"/>
    <property type="project" value="UniProtKB-SubCell"/>
</dbReference>
<feature type="transmembrane region" description="Helical" evidence="6">
    <location>
        <begin position="233"/>
        <end position="251"/>
    </location>
</feature>
<accession>A0A671U878</accession>
<sequence>MFHALVCGAVVFPGLFYAFRKTLKHSFRQWSDADVVSVSERSFIVFSYPINLHMNLPYPIVLCLHIINVDWVSHWLVNGFVVFGAPYMVHDIYAMYLSHYHVQRVRGQSRSYSSHSLQTVKAFVCKEWMLILHHLALLLVFMPITLFFRRGLGDFFIGCLFITEFSTPFISMGKILIQLGLDDTRLHRLNGIVVLLSFFTCRIAIFPFMYWMYGWQFGIPAHKVAFHLPLQCNVGNMAILAPQVYWFILLLRKAKRLYQRQKRGKEDGSKDRPRTD</sequence>
<reference evidence="8" key="2">
    <citation type="submission" date="2025-08" db="UniProtKB">
        <authorList>
            <consortium name="Ensembl"/>
        </authorList>
    </citation>
    <scope>IDENTIFICATION</scope>
</reference>
<evidence type="ECO:0000256" key="3">
    <source>
        <dbReference type="ARBA" id="ARBA00022989"/>
    </source>
</evidence>
<protein>
    <submittedName>
        <fullName evidence="8">TLC domain containing 3A</fullName>
    </submittedName>
</protein>
<dbReference type="GeneTree" id="ENSGT01010000222313"/>
<evidence type="ECO:0000256" key="6">
    <source>
        <dbReference type="SAM" id="Phobius"/>
    </source>
</evidence>
<feature type="transmembrane region" description="Helical" evidence="6">
    <location>
        <begin position="128"/>
        <end position="149"/>
    </location>
</feature>
<dbReference type="InterPro" id="IPR006634">
    <property type="entry name" value="TLC-dom"/>
</dbReference>
<dbReference type="AlphaFoldDB" id="A0A671U878"/>
<feature type="transmembrane region" description="Helical" evidence="6">
    <location>
        <begin position="75"/>
        <end position="96"/>
    </location>
</feature>
<dbReference type="InParanoid" id="A0A671U878"/>
<dbReference type="PANTHER" id="PTHR13439:SF20">
    <property type="entry name" value="TLC DOMAIN-CONTAINING PROTEIN 3A"/>
    <property type="match status" value="1"/>
</dbReference>
<dbReference type="GO" id="GO:0005783">
    <property type="term" value="C:endoplasmic reticulum"/>
    <property type="evidence" value="ECO:0007669"/>
    <property type="project" value="TreeGrafter"/>
</dbReference>
<dbReference type="GO" id="GO:0055088">
    <property type="term" value="P:lipid homeostasis"/>
    <property type="evidence" value="ECO:0007669"/>
    <property type="project" value="TreeGrafter"/>
</dbReference>
<dbReference type="Ensembl" id="ENSSAUT00010010574.1">
    <property type="protein sequence ID" value="ENSSAUP00010009937.1"/>
    <property type="gene ID" value="ENSSAUG00010004875.1"/>
</dbReference>
<evidence type="ECO:0000256" key="2">
    <source>
        <dbReference type="ARBA" id="ARBA00022692"/>
    </source>
</evidence>
<keyword evidence="3 6" id="KW-1133">Transmembrane helix</keyword>
<proteinExistence type="predicted"/>
<evidence type="ECO:0000259" key="7">
    <source>
        <dbReference type="PROSITE" id="PS50922"/>
    </source>
</evidence>
<evidence type="ECO:0000313" key="8">
    <source>
        <dbReference type="Ensembl" id="ENSSAUP00010009937.1"/>
    </source>
</evidence>
<reference evidence="8" key="3">
    <citation type="submission" date="2025-09" db="UniProtKB">
        <authorList>
            <consortium name="Ensembl"/>
        </authorList>
    </citation>
    <scope>IDENTIFICATION</scope>
</reference>
<evidence type="ECO:0000256" key="4">
    <source>
        <dbReference type="ARBA" id="ARBA00023136"/>
    </source>
</evidence>
<dbReference type="PANTHER" id="PTHR13439">
    <property type="entry name" value="CT120 PROTEIN"/>
    <property type="match status" value="1"/>
</dbReference>
<feature type="domain" description="TLC" evidence="7">
    <location>
        <begin position="25"/>
        <end position="259"/>
    </location>
</feature>
<dbReference type="Proteomes" id="UP000472265">
    <property type="component" value="Chromosome 2"/>
</dbReference>
<feature type="transmembrane region" description="Helical" evidence="6">
    <location>
        <begin position="189"/>
        <end position="213"/>
    </location>
</feature>
<organism evidence="8 9">
    <name type="scientific">Sparus aurata</name>
    <name type="common">Gilthead sea bream</name>
    <dbReference type="NCBI Taxonomy" id="8175"/>
    <lineage>
        <taxon>Eukaryota</taxon>
        <taxon>Metazoa</taxon>
        <taxon>Chordata</taxon>
        <taxon>Craniata</taxon>
        <taxon>Vertebrata</taxon>
        <taxon>Euteleostomi</taxon>
        <taxon>Actinopterygii</taxon>
        <taxon>Neopterygii</taxon>
        <taxon>Teleostei</taxon>
        <taxon>Neoteleostei</taxon>
        <taxon>Acanthomorphata</taxon>
        <taxon>Eupercaria</taxon>
        <taxon>Spariformes</taxon>
        <taxon>Sparidae</taxon>
        <taxon>Sparus</taxon>
    </lineage>
</organism>
<reference evidence="8" key="1">
    <citation type="submission" date="2021-04" db="EMBL/GenBank/DDBJ databases">
        <authorList>
            <consortium name="Wellcome Sanger Institute Data Sharing"/>
        </authorList>
    </citation>
    <scope>NUCLEOTIDE SEQUENCE [LARGE SCALE GENOMIC DNA]</scope>
</reference>
<comment type="subcellular location">
    <subcellularLocation>
        <location evidence="1">Membrane</location>
        <topology evidence="1">Multi-pass membrane protein</topology>
    </subcellularLocation>
</comment>
<evidence type="ECO:0000256" key="5">
    <source>
        <dbReference type="PROSITE-ProRule" id="PRU00205"/>
    </source>
</evidence>
<gene>
    <name evidence="8" type="primary">TLCD3A</name>
</gene>
<dbReference type="PROSITE" id="PS50922">
    <property type="entry name" value="TLC"/>
    <property type="match status" value="1"/>
</dbReference>
<keyword evidence="9" id="KW-1185">Reference proteome</keyword>
<evidence type="ECO:0000313" key="9">
    <source>
        <dbReference type="Proteomes" id="UP000472265"/>
    </source>
</evidence>
<name>A0A671U878_SPAAU</name>
<evidence type="ECO:0000256" key="1">
    <source>
        <dbReference type="ARBA" id="ARBA00004141"/>
    </source>
</evidence>
<keyword evidence="4 5" id="KW-0472">Membrane</keyword>
<dbReference type="InterPro" id="IPR050846">
    <property type="entry name" value="TLCD"/>
</dbReference>
<feature type="transmembrane region" description="Helical" evidence="6">
    <location>
        <begin position="155"/>
        <end position="177"/>
    </location>
</feature>
<keyword evidence="2 5" id="KW-0812">Transmembrane</keyword>
<dbReference type="SMART" id="SM00724">
    <property type="entry name" value="TLC"/>
    <property type="match status" value="1"/>
</dbReference>